<evidence type="ECO:0000313" key="3">
    <source>
        <dbReference type="Proteomes" id="UP000828390"/>
    </source>
</evidence>
<reference evidence="2" key="2">
    <citation type="submission" date="2020-11" db="EMBL/GenBank/DDBJ databases">
        <authorList>
            <person name="McCartney M.A."/>
            <person name="Auch B."/>
            <person name="Kono T."/>
            <person name="Mallez S."/>
            <person name="Becker A."/>
            <person name="Gohl D.M."/>
            <person name="Silverstein K.A.T."/>
            <person name="Koren S."/>
            <person name="Bechman K.B."/>
            <person name="Herman A."/>
            <person name="Abrahante J.E."/>
            <person name="Garbe J."/>
        </authorList>
    </citation>
    <scope>NUCLEOTIDE SEQUENCE</scope>
    <source>
        <strain evidence="2">Duluth1</strain>
        <tissue evidence="2">Whole animal</tissue>
    </source>
</reference>
<protein>
    <submittedName>
        <fullName evidence="2">Uncharacterized protein</fullName>
    </submittedName>
</protein>
<evidence type="ECO:0000313" key="2">
    <source>
        <dbReference type="EMBL" id="KAH3844439.1"/>
    </source>
</evidence>
<organism evidence="2 3">
    <name type="scientific">Dreissena polymorpha</name>
    <name type="common">Zebra mussel</name>
    <name type="synonym">Mytilus polymorpha</name>
    <dbReference type="NCBI Taxonomy" id="45954"/>
    <lineage>
        <taxon>Eukaryota</taxon>
        <taxon>Metazoa</taxon>
        <taxon>Spiralia</taxon>
        <taxon>Lophotrochozoa</taxon>
        <taxon>Mollusca</taxon>
        <taxon>Bivalvia</taxon>
        <taxon>Autobranchia</taxon>
        <taxon>Heteroconchia</taxon>
        <taxon>Euheterodonta</taxon>
        <taxon>Imparidentia</taxon>
        <taxon>Neoheterodontei</taxon>
        <taxon>Myida</taxon>
        <taxon>Dreissenoidea</taxon>
        <taxon>Dreissenidae</taxon>
        <taxon>Dreissena</taxon>
    </lineage>
</organism>
<dbReference type="AlphaFoldDB" id="A0A9D4QUY2"/>
<evidence type="ECO:0000256" key="1">
    <source>
        <dbReference type="SAM" id="MobiDB-lite"/>
    </source>
</evidence>
<dbReference type="EMBL" id="JAIWYP010000003">
    <property type="protein sequence ID" value="KAH3844439.1"/>
    <property type="molecule type" value="Genomic_DNA"/>
</dbReference>
<feature type="compositionally biased region" description="Basic and acidic residues" evidence="1">
    <location>
        <begin position="24"/>
        <end position="33"/>
    </location>
</feature>
<gene>
    <name evidence="2" type="ORF">DPMN_086697</name>
</gene>
<accession>A0A9D4QUY2</accession>
<sequence>MYQGRFSDPETSNPRTKSLKQRKLKEGVKTEDSSRLKSAVLNALVMVSIEGPDNEAVGLGRMVDAWHQEKPRETGFQRNPPKHIQDMAPDRQTKGRTDCKTDGQCQNNIPPPMAGDNKTEYPASEDIQ</sequence>
<feature type="region of interest" description="Disordered" evidence="1">
    <location>
        <begin position="1"/>
        <end position="33"/>
    </location>
</feature>
<dbReference type="Proteomes" id="UP000828390">
    <property type="component" value="Unassembled WGS sequence"/>
</dbReference>
<feature type="compositionally biased region" description="Basic and acidic residues" evidence="1">
    <location>
        <begin position="83"/>
        <end position="101"/>
    </location>
</feature>
<feature type="region of interest" description="Disordered" evidence="1">
    <location>
        <begin position="68"/>
        <end position="128"/>
    </location>
</feature>
<reference evidence="2" key="1">
    <citation type="journal article" date="2019" name="bioRxiv">
        <title>The Genome of the Zebra Mussel, Dreissena polymorpha: A Resource for Invasive Species Research.</title>
        <authorList>
            <person name="McCartney M.A."/>
            <person name="Auch B."/>
            <person name="Kono T."/>
            <person name="Mallez S."/>
            <person name="Zhang Y."/>
            <person name="Obille A."/>
            <person name="Becker A."/>
            <person name="Abrahante J.E."/>
            <person name="Garbe J."/>
            <person name="Badalamenti J.P."/>
            <person name="Herman A."/>
            <person name="Mangelson H."/>
            <person name="Liachko I."/>
            <person name="Sullivan S."/>
            <person name="Sone E.D."/>
            <person name="Koren S."/>
            <person name="Silverstein K.A.T."/>
            <person name="Beckman K.B."/>
            <person name="Gohl D.M."/>
        </authorList>
    </citation>
    <scope>NUCLEOTIDE SEQUENCE</scope>
    <source>
        <strain evidence="2">Duluth1</strain>
        <tissue evidence="2">Whole animal</tissue>
    </source>
</reference>
<keyword evidence="3" id="KW-1185">Reference proteome</keyword>
<proteinExistence type="predicted"/>
<name>A0A9D4QUY2_DREPO</name>
<comment type="caution">
    <text evidence="2">The sequence shown here is derived from an EMBL/GenBank/DDBJ whole genome shotgun (WGS) entry which is preliminary data.</text>
</comment>